<protein>
    <recommendedName>
        <fullName evidence="4">Aminotransferase-like plant mobile domain-containing protein</fullName>
    </recommendedName>
</protein>
<evidence type="ECO:0008006" key="4">
    <source>
        <dbReference type="Google" id="ProtNLM"/>
    </source>
</evidence>
<proteinExistence type="predicted"/>
<feature type="compositionally biased region" description="Basic and acidic residues" evidence="1">
    <location>
        <begin position="29"/>
        <end position="43"/>
    </location>
</feature>
<organism evidence="2 3">
    <name type="scientific">Saponaria officinalis</name>
    <name type="common">Common soapwort</name>
    <name type="synonym">Lychnis saponaria</name>
    <dbReference type="NCBI Taxonomy" id="3572"/>
    <lineage>
        <taxon>Eukaryota</taxon>
        <taxon>Viridiplantae</taxon>
        <taxon>Streptophyta</taxon>
        <taxon>Embryophyta</taxon>
        <taxon>Tracheophyta</taxon>
        <taxon>Spermatophyta</taxon>
        <taxon>Magnoliopsida</taxon>
        <taxon>eudicotyledons</taxon>
        <taxon>Gunneridae</taxon>
        <taxon>Pentapetalae</taxon>
        <taxon>Caryophyllales</taxon>
        <taxon>Caryophyllaceae</taxon>
        <taxon>Caryophylleae</taxon>
        <taxon>Saponaria</taxon>
    </lineage>
</organism>
<evidence type="ECO:0000313" key="2">
    <source>
        <dbReference type="EMBL" id="KAK9757615.1"/>
    </source>
</evidence>
<name>A0AAW1NGS9_SAPOF</name>
<evidence type="ECO:0000256" key="1">
    <source>
        <dbReference type="SAM" id="MobiDB-lite"/>
    </source>
</evidence>
<comment type="caution">
    <text evidence="2">The sequence shown here is derived from an EMBL/GenBank/DDBJ whole genome shotgun (WGS) entry which is preliminary data.</text>
</comment>
<dbReference type="AlphaFoldDB" id="A0AAW1NGS9"/>
<feature type="compositionally biased region" description="Low complexity" evidence="1">
    <location>
        <begin position="16"/>
        <end position="28"/>
    </location>
</feature>
<dbReference type="EMBL" id="JBDFQZ010000001">
    <property type="protein sequence ID" value="KAK9757615.1"/>
    <property type="molecule type" value="Genomic_DNA"/>
</dbReference>
<gene>
    <name evidence="2" type="ORF">RND81_01G174100</name>
</gene>
<dbReference type="Proteomes" id="UP001443914">
    <property type="component" value="Unassembled WGS sequence"/>
</dbReference>
<feature type="region of interest" description="Disordered" evidence="1">
    <location>
        <begin position="1"/>
        <end position="52"/>
    </location>
</feature>
<accession>A0AAW1NGS9</accession>
<dbReference type="PANTHER" id="PTHR34835:SF34">
    <property type="entry name" value="OS08G0555500 PROTEIN"/>
    <property type="match status" value="1"/>
</dbReference>
<keyword evidence="3" id="KW-1185">Reference proteome</keyword>
<sequence length="382" mass="43438">MTKSKEKQLAIRTENPVLSSKLMKSVSSKPKDKTVKPTGRPRDDDDDPSNSVSLKCRPLNLAELVQGLTTEQRADVQEIGFGGLLHLKVKRVPKNIVGMLLSAFNDGSFMFHTKKVDFLLRKEDVHDCFLFPMGPKEVPILETGRWKSSEDLSIELKDKWRKEFGVEGSSTAILIGKLHEKLLKTKDCGEEFKRMFVLYIMSAFLAPTTNSTVDQKLLLAVEDVSEIRRLDWCTYVFKSLVKACLDSKKNPRFIGGCIVFLMIAYFHRFNFQGEAAPTSLPLIQHWDYERLKTRADAELKSGFLGNAVVSSTRYPICLESDLCVGVNSDVNQEDSMKLISLLNKKRKPVKDLREKNQKNKHIRTDDTLECYEAMKPVILLLM</sequence>
<evidence type="ECO:0000313" key="3">
    <source>
        <dbReference type="Proteomes" id="UP001443914"/>
    </source>
</evidence>
<reference evidence="2" key="1">
    <citation type="submission" date="2024-03" db="EMBL/GenBank/DDBJ databases">
        <title>WGS assembly of Saponaria officinalis var. Norfolk2.</title>
        <authorList>
            <person name="Jenkins J."/>
            <person name="Shu S."/>
            <person name="Grimwood J."/>
            <person name="Barry K."/>
            <person name="Goodstein D."/>
            <person name="Schmutz J."/>
            <person name="Leebens-Mack J."/>
            <person name="Osbourn A."/>
        </authorList>
    </citation>
    <scope>NUCLEOTIDE SEQUENCE [LARGE SCALE GENOMIC DNA]</scope>
    <source>
        <strain evidence="2">JIC</strain>
    </source>
</reference>
<dbReference type="PANTHER" id="PTHR34835">
    <property type="entry name" value="OS07G0283600 PROTEIN-RELATED"/>
    <property type="match status" value="1"/>
</dbReference>